<dbReference type="SMART" id="SM00343">
    <property type="entry name" value="ZnF_C2HC"/>
    <property type="match status" value="1"/>
</dbReference>
<feature type="compositionally biased region" description="Low complexity" evidence="2">
    <location>
        <begin position="358"/>
        <end position="372"/>
    </location>
</feature>
<evidence type="ECO:0000256" key="2">
    <source>
        <dbReference type="SAM" id="MobiDB-lite"/>
    </source>
</evidence>
<keyword evidence="1" id="KW-0862">Zinc</keyword>
<feature type="compositionally biased region" description="Low complexity" evidence="2">
    <location>
        <begin position="520"/>
        <end position="532"/>
    </location>
</feature>
<feature type="compositionally biased region" description="Basic and acidic residues" evidence="2">
    <location>
        <begin position="509"/>
        <end position="519"/>
    </location>
</feature>
<keyword evidence="1" id="KW-0863">Zinc-finger</keyword>
<feature type="compositionally biased region" description="Low complexity" evidence="2">
    <location>
        <begin position="434"/>
        <end position="447"/>
    </location>
</feature>
<dbReference type="InterPro" id="IPR001878">
    <property type="entry name" value="Znf_CCHC"/>
</dbReference>
<keyword evidence="5" id="KW-1185">Reference proteome</keyword>
<evidence type="ECO:0000313" key="5">
    <source>
        <dbReference type="Proteomes" id="UP001044222"/>
    </source>
</evidence>
<dbReference type="GO" id="GO:0071013">
    <property type="term" value="C:catalytic step 2 spliceosome"/>
    <property type="evidence" value="ECO:0007669"/>
    <property type="project" value="TreeGrafter"/>
</dbReference>
<sequence>MAEFDFGDNLKRKLNILARPSGLNLEDSKLDGPLLQILFANNDISKQCRQEIEDCIYGLVQKHMLQQKQETEKSSFHLKPQPSSFVLEEDHKVKISDPIKKIRDAFSMVGSVLYFTSFCLDRLGQPLLNENPQLTDGWEVPKYQQVFCQVVAAEGQDLQMKDNKRPKPCCFNCGAEDHQLRDCPKPKDMARINEKRKEFSGGNNQSNQRYHAEEVEERFGKYKPGIVSEELLGALGEAELESSGLALYDGKVSSDGEIAEDDNYQSHKISYDVSKLVNFPGFNVSTPADITDDWRLYGSVPMQAEHMKKNFAAYLSTNYPMPGSNCNKRAHESESTPRQTKKRRSDVNSSRCSDMDVDSGSETPRSSRSSDSFQTRPLPHRPTARPLRGRGCEEVGEEDALTLEELEEQQRLIWEALENADTATNSDSETPAVGTPIISSSGASSPAHIDTETEVEEEEEAAKGDEEAMKQEEEATKGDEEAMEEEEEAMKVEEEAKVGVEEEEEEEGVEKSERSEETSSRNGEGRCVLAGEGRAEDEEDEVKVVGEVTGEPEPPPASENASAPGPVCRDSKTETPPGEAGKVASVPHRSRFAAGIIPFEDTPEYKDVAEATGVYLRIRDLLKFSPRNQAKNKK</sequence>
<dbReference type="PROSITE" id="PS50158">
    <property type="entry name" value="ZF_CCHC"/>
    <property type="match status" value="1"/>
</dbReference>
<protein>
    <recommendedName>
        <fullName evidence="3">CCHC-type domain-containing protein</fullName>
    </recommendedName>
</protein>
<dbReference type="SUPFAM" id="SSF57756">
    <property type="entry name" value="Retrovirus zinc finger-like domains"/>
    <property type="match status" value="1"/>
</dbReference>
<keyword evidence="1" id="KW-0479">Metal-binding</keyword>
<dbReference type="InterPro" id="IPR052115">
    <property type="entry name" value="NEXT_complex_subunit_ZCCHC8"/>
</dbReference>
<proteinExistence type="predicted"/>
<reference evidence="4" key="1">
    <citation type="submission" date="2021-01" db="EMBL/GenBank/DDBJ databases">
        <title>A chromosome-scale assembly of European eel, Anguilla anguilla.</title>
        <authorList>
            <person name="Henkel C."/>
            <person name="Jong-Raadsen S.A."/>
            <person name="Dufour S."/>
            <person name="Weltzien F.-A."/>
            <person name="Palstra A.P."/>
            <person name="Pelster B."/>
            <person name="Spaink H.P."/>
            <person name="Van Den Thillart G.E."/>
            <person name="Jansen H."/>
            <person name="Zahm M."/>
            <person name="Klopp C."/>
            <person name="Cedric C."/>
            <person name="Louis A."/>
            <person name="Berthelot C."/>
            <person name="Parey E."/>
            <person name="Roest Crollius H."/>
            <person name="Montfort J."/>
            <person name="Robinson-Rechavi M."/>
            <person name="Bucao C."/>
            <person name="Bouchez O."/>
            <person name="Gislard M."/>
            <person name="Lluch J."/>
            <person name="Milhes M."/>
            <person name="Lampietro C."/>
            <person name="Lopez Roques C."/>
            <person name="Donnadieu C."/>
            <person name="Braasch I."/>
            <person name="Desvignes T."/>
            <person name="Postlethwait J."/>
            <person name="Bobe J."/>
            <person name="Guiguen Y."/>
            <person name="Dirks R."/>
        </authorList>
    </citation>
    <scope>NUCLEOTIDE SEQUENCE</scope>
    <source>
        <strain evidence="4">Tag_6206</strain>
        <tissue evidence="4">Liver</tissue>
    </source>
</reference>
<organism evidence="4 5">
    <name type="scientific">Anguilla anguilla</name>
    <name type="common">European freshwater eel</name>
    <name type="synonym">Muraena anguilla</name>
    <dbReference type="NCBI Taxonomy" id="7936"/>
    <lineage>
        <taxon>Eukaryota</taxon>
        <taxon>Metazoa</taxon>
        <taxon>Chordata</taxon>
        <taxon>Craniata</taxon>
        <taxon>Vertebrata</taxon>
        <taxon>Euteleostomi</taxon>
        <taxon>Actinopterygii</taxon>
        <taxon>Neopterygii</taxon>
        <taxon>Teleostei</taxon>
        <taxon>Anguilliformes</taxon>
        <taxon>Anguillidae</taxon>
        <taxon>Anguilla</taxon>
    </lineage>
</organism>
<dbReference type="EMBL" id="JAFIRN010000010">
    <property type="protein sequence ID" value="KAG5840222.1"/>
    <property type="molecule type" value="Genomic_DNA"/>
</dbReference>
<feature type="region of interest" description="Disordered" evidence="2">
    <location>
        <begin position="324"/>
        <end position="394"/>
    </location>
</feature>
<dbReference type="InterPro" id="IPR036875">
    <property type="entry name" value="Znf_CCHC_sf"/>
</dbReference>
<comment type="caution">
    <text evidence="4">The sequence shown here is derived from an EMBL/GenBank/DDBJ whole genome shotgun (WGS) entry which is preliminary data.</text>
</comment>
<feature type="domain" description="CCHC-type" evidence="3">
    <location>
        <begin position="170"/>
        <end position="185"/>
    </location>
</feature>
<dbReference type="PANTHER" id="PTHR13316">
    <property type="entry name" value="ZINC FINGER, CCHC DOMAIN CONTAINING 8"/>
    <property type="match status" value="1"/>
</dbReference>
<feature type="compositionally biased region" description="Basic and acidic residues" evidence="2">
    <location>
        <begin position="489"/>
        <end position="500"/>
    </location>
</feature>
<dbReference type="AlphaFoldDB" id="A0A9D3RUR1"/>
<gene>
    <name evidence="4" type="ORF">ANANG_G00186540</name>
</gene>
<feature type="compositionally biased region" description="Basic and acidic residues" evidence="2">
    <location>
        <begin position="461"/>
        <end position="480"/>
    </location>
</feature>
<evidence type="ECO:0000256" key="1">
    <source>
        <dbReference type="PROSITE-ProRule" id="PRU00047"/>
    </source>
</evidence>
<evidence type="ECO:0000313" key="4">
    <source>
        <dbReference type="EMBL" id="KAG5840222.1"/>
    </source>
</evidence>
<feature type="region of interest" description="Disordered" evidence="2">
    <location>
        <begin position="421"/>
        <end position="586"/>
    </location>
</feature>
<evidence type="ECO:0000259" key="3">
    <source>
        <dbReference type="PROSITE" id="PS50158"/>
    </source>
</evidence>
<dbReference type="GO" id="GO:0003723">
    <property type="term" value="F:RNA binding"/>
    <property type="evidence" value="ECO:0007669"/>
    <property type="project" value="TreeGrafter"/>
</dbReference>
<dbReference type="Gene3D" id="4.10.60.10">
    <property type="entry name" value="Zinc finger, CCHC-type"/>
    <property type="match status" value="1"/>
</dbReference>
<name>A0A9D3RUR1_ANGAN</name>
<dbReference type="PANTHER" id="PTHR13316:SF0">
    <property type="entry name" value="ZINC FINGER CCHC DOMAIN-CONTAINING PROTEIN 8"/>
    <property type="match status" value="1"/>
</dbReference>
<dbReference type="Proteomes" id="UP001044222">
    <property type="component" value="Chromosome 10"/>
</dbReference>
<accession>A0A9D3RUR1</accession>
<dbReference type="GO" id="GO:0008270">
    <property type="term" value="F:zinc ion binding"/>
    <property type="evidence" value="ECO:0007669"/>
    <property type="project" value="UniProtKB-KW"/>
</dbReference>
<dbReference type="Pfam" id="PF00098">
    <property type="entry name" value="zf-CCHC"/>
    <property type="match status" value="1"/>
</dbReference>